<dbReference type="Pfam" id="PF13966">
    <property type="entry name" value="zf-RVT"/>
    <property type="match status" value="1"/>
</dbReference>
<feature type="domain" description="Reverse transcriptase zinc-binding" evidence="1">
    <location>
        <begin position="256"/>
        <end position="342"/>
    </location>
</feature>
<feature type="non-terminal residue" evidence="2">
    <location>
        <position position="1"/>
    </location>
</feature>
<evidence type="ECO:0000259" key="1">
    <source>
        <dbReference type="Pfam" id="PF13966"/>
    </source>
</evidence>
<dbReference type="AlphaFoldDB" id="A0A699HNB8"/>
<dbReference type="InterPro" id="IPR026960">
    <property type="entry name" value="RVT-Znf"/>
</dbReference>
<accession>A0A699HNB8</accession>
<evidence type="ECO:0000313" key="2">
    <source>
        <dbReference type="EMBL" id="GEY48376.1"/>
    </source>
</evidence>
<proteinExistence type="predicted"/>
<dbReference type="EMBL" id="BKCJ010182370">
    <property type="protein sequence ID" value="GEY48376.1"/>
    <property type="molecule type" value="Genomic_DNA"/>
</dbReference>
<dbReference type="PANTHER" id="PTHR33116">
    <property type="entry name" value="REVERSE TRANSCRIPTASE ZINC-BINDING DOMAIN-CONTAINING PROTEIN-RELATED-RELATED"/>
    <property type="match status" value="1"/>
</dbReference>
<organism evidence="2">
    <name type="scientific">Tanacetum cinerariifolium</name>
    <name type="common">Dalmatian daisy</name>
    <name type="synonym">Chrysanthemum cinerariifolium</name>
    <dbReference type="NCBI Taxonomy" id="118510"/>
    <lineage>
        <taxon>Eukaryota</taxon>
        <taxon>Viridiplantae</taxon>
        <taxon>Streptophyta</taxon>
        <taxon>Embryophyta</taxon>
        <taxon>Tracheophyta</taxon>
        <taxon>Spermatophyta</taxon>
        <taxon>Magnoliopsida</taxon>
        <taxon>eudicotyledons</taxon>
        <taxon>Gunneridae</taxon>
        <taxon>Pentapetalae</taxon>
        <taxon>asterids</taxon>
        <taxon>campanulids</taxon>
        <taxon>Asterales</taxon>
        <taxon>Asteraceae</taxon>
        <taxon>Asteroideae</taxon>
        <taxon>Anthemideae</taxon>
        <taxon>Anthemidinae</taxon>
        <taxon>Tanacetum</taxon>
    </lineage>
</organism>
<reference evidence="2" key="1">
    <citation type="journal article" date="2019" name="Sci. Rep.">
        <title>Draft genome of Tanacetum cinerariifolium, the natural source of mosquito coil.</title>
        <authorList>
            <person name="Yamashiro T."/>
            <person name="Shiraishi A."/>
            <person name="Satake H."/>
            <person name="Nakayama K."/>
        </authorList>
    </citation>
    <scope>NUCLEOTIDE SEQUENCE</scope>
</reference>
<comment type="caution">
    <text evidence="2">The sequence shown here is derived from an EMBL/GenBank/DDBJ whole genome shotgun (WGS) entry which is preliminary data.</text>
</comment>
<name>A0A699HNB8_TANCI</name>
<sequence length="403" mass="46727">STVLDQNCLGVPLVPSRLVYKDCKELIEKVEARVNDWKNKSLSIIGCCFCACTRILLDIEQLMRGFLWCQGSMRKGKAKVAWDVVCLPKDEGGLGVRRLDSFNKALMSVHIWKLLLRKDSLWVKWIHLYKIMDRKIWDIPCRGNMTWGWRKVLQLRPCIREFIWHKIENRSSASLWFDQWCPLSPPADFISSRDIFQASLNFSTKVADLLGSGTLEWPHELGVKYLNVLLISSPQLNQGVIDKLVWRSRSGAIKPFAVNSVWQDICPRDVKVAWVDAVWFSNCIPRHAFNLWLIIKRKLKTQDRLRSWDISNSLAANCSLCESHPDSHGHLFFDCPFSTHVWLHMRDMADLSHLPPYFDEIQANVLSFQEVQVVLVGYGDGFGWLRMVVICWKFMSEKKVACW</sequence>
<dbReference type="PANTHER" id="PTHR33116:SF76">
    <property type="entry name" value="DUF4283 DOMAIN-CONTAINING PROTEIN"/>
    <property type="match status" value="1"/>
</dbReference>
<gene>
    <name evidence="2" type="ORF">Tci_420350</name>
</gene>
<protein>
    <recommendedName>
        <fullName evidence="1">Reverse transcriptase zinc-binding domain-containing protein</fullName>
    </recommendedName>
</protein>